<accession>A0A172TUU4</accession>
<dbReference type="KEGG" id="fla:SY85_10630"/>
<dbReference type="CDD" id="cd00146">
    <property type="entry name" value="PKD"/>
    <property type="match status" value="4"/>
</dbReference>
<protein>
    <recommendedName>
        <fullName evidence="2">PKD domain-containing protein</fullName>
    </recommendedName>
</protein>
<dbReference type="PANTHER" id="PTHR46534:SF1">
    <property type="entry name" value="IGGFC-BINDING PROTEIN N-TERMINAL DOMAIN-CONTAINING PROTEIN"/>
    <property type="match status" value="1"/>
</dbReference>
<dbReference type="Gene3D" id="2.60.40.10">
    <property type="entry name" value="Immunoglobulins"/>
    <property type="match status" value="6"/>
</dbReference>
<reference evidence="3 4" key="2">
    <citation type="journal article" date="2016" name="Int. J. Syst. Evol. Microbiol.">
        <title>Flavisolibacter tropicus sp. nov., isolated from tropical soil.</title>
        <authorList>
            <person name="Lee J.J."/>
            <person name="Kang M.S."/>
            <person name="Kim G.S."/>
            <person name="Lee C.S."/>
            <person name="Lim S."/>
            <person name="Lee J."/>
            <person name="Roh S.H."/>
            <person name="Kang H."/>
            <person name="Ha J.M."/>
            <person name="Bae S."/>
            <person name="Jung H.Y."/>
            <person name="Kim M.K."/>
        </authorList>
    </citation>
    <scope>NUCLEOTIDE SEQUENCE [LARGE SCALE GENOMIC DNA]</scope>
    <source>
        <strain evidence="3 4">LCS9</strain>
    </source>
</reference>
<dbReference type="InterPro" id="IPR035234">
    <property type="entry name" value="IgGFc-bd_N"/>
</dbReference>
<feature type="domain" description="PKD" evidence="2">
    <location>
        <begin position="828"/>
        <end position="904"/>
    </location>
</feature>
<proteinExistence type="predicted"/>
<feature type="domain" description="PKD" evidence="2">
    <location>
        <begin position="776"/>
        <end position="812"/>
    </location>
</feature>
<reference evidence="4" key="1">
    <citation type="submission" date="2015-01" db="EMBL/GenBank/DDBJ databases">
        <title>Flavisolibacter sp./LCS9/ whole genome sequencing.</title>
        <authorList>
            <person name="Kim M.K."/>
            <person name="Srinivasan S."/>
            <person name="Lee J.-J."/>
        </authorList>
    </citation>
    <scope>NUCLEOTIDE SEQUENCE [LARGE SCALE GENOMIC DNA]</scope>
    <source>
        <strain evidence="4">LCS9</strain>
    </source>
</reference>
<feature type="domain" description="PKD" evidence="2">
    <location>
        <begin position="912"/>
        <end position="985"/>
    </location>
</feature>
<gene>
    <name evidence="3" type="ORF">SY85_10630</name>
</gene>
<dbReference type="InterPro" id="IPR000601">
    <property type="entry name" value="PKD_dom"/>
</dbReference>
<dbReference type="OrthoDB" id="7794186at2"/>
<evidence type="ECO:0000259" key="2">
    <source>
        <dbReference type="PROSITE" id="PS50093"/>
    </source>
</evidence>
<dbReference type="SMART" id="SM00089">
    <property type="entry name" value="PKD"/>
    <property type="match status" value="6"/>
</dbReference>
<dbReference type="Pfam" id="PF00801">
    <property type="entry name" value="PKD"/>
    <property type="match status" value="1"/>
</dbReference>
<feature type="domain" description="PKD" evidence="2">
    <location>
        <begin position="1027"/>
        <end position="1086"/>
    </location>
</feature>
<dbReference type="EMBL" id="CP011390">
    <property type="protein sequence ID" value="ANE50891.1"/>
    <property type="molecule type" value="Genomic_DNA"/>
</dbReference>
<feature type="domain" description="PKD" evidence="2">
    <location>
        <begin position="653"/>
        <end position="737"/>
    </location>
</feature>
<name>A0A172TUU4_9BACT</name>
<dbReference type="InterPro" id="IPR026341">
    <property type="entry name" value="T9SS_type_B"/>
</dbReference>
<keyword evidence="1" id="KW-0732">Signal</keyword>
<feature type="domain" description="PKD" evidence="2">
    <location>
        <begin position="585"/>
        <end position="650"/>
    </location>
</feature>
<evidence type="ECO:0000313" key="3">
    <source>
        <dbReference type="EMBL" id="ANE50891.1"/>
    </source>
</evidence>
<feature type="chain" id="PRO_5008001171" description="PKD domain-containing protein" evidence="1">
    <location>
        <begin position="22"/>
        <end position="1436"/>
    </location>
</feature>
<evidence type="ECO:0000313" key="4">
    <source>
        <dbReference type="Proteomes" id="UP000077177"/>
    </source>
</evidence>
<dbReference type="STRING" id="1492898.SY85_10630"/>
<sequence length="1436" mass="154935">MNVKAAACGMVLMFLISTLCAQDLSNKGKDFWVVYAGHFDGTTSRMALYITSDQNASGTVDVSGNMIPFTVTANQVTTVQLTNTSSPSNGLVYNAQAEGIGVKKGIHIIADKPVAVYAHILNAARSGSTLVLPTNVLGKEYYVSSYKSTSPGPTRRSQFDIIATLDNTTIEITPTQADANGTHPANVPFQITLSKGDVYQYQSDEDLTGTHIKAIGTASATCQPIAVFSGSTFTAMGCSSASTGDNLYQQLFPFTAWGKTYYTAPFINRAYDIYRILVQDPAELVYVNGVALNPSLLIAGRFYEINTIGNNTPRIINSNKPICVFQYLVTQGCDGVNSDPEMIALNPVEQTLNDITVMSARRDLTPPNTNIANHYLNIIFKTNTFNSLKVDGASPKALPKAISGTPYSYIQEDVTASTASNPTHRITSDSGFICIAYGYGNVESYGYNAGANVKDLYQFVSIQNQYAVVDFPATCRNTPFNFSMTFPYQPTQIKWLLGTIGYPDVTITAPLYDSSYVLNGKTLYRYKLPNAYSINKTGTYPIKVLAQNPSADGCGDEQEIQYDLEVYERPSSDFIFDGNVCIGNSTQFTDKSIGNNRPVIKWSWEMGDNSSATTKNPAHVYATTGSFDARLSVVTDIGCVSDTVKKIVTINPLPIATFTITTAGCVNKAVTFVDASTSDAAAIAKWYWDFGDGTPPVVTTTNNAVTHTYSATGTYTVTLIVETTIGCKSTMFSKTVVINSNPIAALSFTKACLPSGSMAFSNNSKITGGTQADLQYNWSFGDGSFSMALAPVHVYTSTGPFNVILIVTSKEGCADTTIQSNALVFAQPKASFSENVKTNCLDKTFVFTNASTAANASVTQWFWNFGDGTTSIDKNPSKKYSSAGIYTVKSYAESDMGCISDTATEVLQVYALPTSRFTSPSISCATKDIIFTDQSVANEGKISKWIWNLGTGGQDVVQTSNTTFTNVYALAGSYNITLKTETDLGCASPVFDTMISIHPQPVPGFAMSANCLIDPYSEFTDTSKVDGGTIKSWSWNFGDADAVGNANTSVQQNPRHKFSKAVTYLVSQTVTTDKGCIAAITQPFTINGSKPQPGFQLSGGNTHCSNDTIVLINNSVADVGKIVKLEIWWDYLNDPLNKTTDDNPVIGKQYRFKYPEFFTPATKSYTIKVIAYSGINCWKDSTITFDVMNTPAITFNTLDAICGNSPITQFSPATVTNGIAGQGVYKGDGTAINGQFNPLVAGPGTHLIRYTHTGANGCSNYKEQPVLVYPAPTASAGPDKIILEGGFETLNGLGTGSNIKYLWTPAQWLSSDVVSAPKTSATDDIIYHLTVTSSDGCMATDDVFVKVLKGPSIPNVFTPNGDGINDRWEIKYLDTYPSAKVEVYNRYGQLTFQSKGYSKPWDGTFNGKPLPAGTYYYIVSPGSGRKPMSGFVDIVR</sequence>
<dbReference type="Pfam" id="PF17517">
    <property type="entry name" value="IgGFc_binding"/>
    <property type="match status" value="1"/>
</dbReference>
<dbReference type="Proteomes" id="UP000077177">
    <property type="component" value="Chromosome"/>
</dbReference>
<dbReference type="InterPro" id="IPR013783">
    <property type="entry name" value="Ig-like_fold"/>
</dbReference>
<dbReference type="Pfam" id="PF18911">
    <property type="entry name" value="PKD_4"/>
    <property type="match status" value="5"/>
</dbReference>
<dbReference type="Pfam" id="PF13585">
    <property type="entry name" value="CHU_C"/>
    <property type="match status" value="1"/>
</dbReference>
<dbReference type="SUPFAM" id="SSF49299">
    <property type="entry name" value="PKD domain"/>
    <property type="match status" value="6"/>
</dbReference>
<dbReference type="PANTHER" id="PTHR46534">
    <property type="entry name" value="IGGFC_BINDING DOMAIN-CONTAINING PROTEIN"/>
    <property type="match status" value="1"/>
</dbReference>
<organism evidence="3 4">
    <name type="scientific">Flavisolibacter tropicus</name>
    <dbReference type="NCBI Taxonomy" id="1492898"/>
    <lineage>
        <taxon>Bacteria</taxon>
        <taxon>Pseudomonadati</taxon>
        <taxon>Bacteroidota</taxon>
        <taxon>Chitinophagia</taxon>
        <taxon>Chitinophagales</taxon>
        <taxon>Chitinophagaceae</taxon>
        <taxon>Flavisolibacter</taxon>
    </lineage>
</organism>
<dbReference type="NCBIfam" id="TIGR04131">
    <property type="entry name" value="Bac_Flav_CTERM"/>
    <property type="match status" value="1"/>
</dbReference>
<evidence type="ECO:0000256" key="1">
    <source>
        <dbReference type="SAM" id="SignalP"/>
    </source>
</evidence>
<dbReference type="InterPro" id="IPR035986">
    <property type="entry name" value="PKD_dom_sf"/>
</dbReference>
<dbReference type="PROSITE" id="PS50093">
    <property type="entry name" value="PKD"/>
    <property type="match status" value="6"/>
</dbReference>
<keyword evidence="4" id="KW-1185">Reference proteome</keyword>
<feature type="signal peptide" evidence="1">
    <location>
        <begin position="1"/>
        <end position="21"/>
    </location>
</feature>
<dbReference type="InterPro" id="IPR022409">
    <property type="entry name" value="PKD/Chitinase_dom"/>
</dbReference>
<dbReference type="PATRIC" id="fig|1492898.3.peg.2287"/>
<dbReference type="RefSeq" id="WP_066404327.1">
    <property type="nucleotide sequence ID" value="NZ_CP011390.1"/>
</dbReference>